<feature type="domain" description="HTH cro/C1-type" evidence="2">
    <location>
        <begin position="9"/>
        <end position="42"/>
    </location>
</feature>
<comment type="caution">
    <text evidence="3">The sequence shown here is derived from an EMBL/GenBank/DDBJ whole genome shotgun (WGS) entry which is preliminary data.</text>
</comment>
<organism evidence="3 4">
    <name type="scientific">Methylobrevis albus</name>
    <dbReference type="NCBI Taxonomy" id="2793297"/>
    <lineage>
        <taxon>Bacteria</taxon>
        <taxon>Pseudomonadati</taxon>
        <taxon>Pseudomonadota</taxon>
        <taxon>Alphaproteobacteria</taxon>
        <taxon>Hyphomicrobiales</taxon>
        <taxon>Pleomorphomonadaceae</taxon>
        <taxon>Methylobrevis</taxon>
    </lineage>
</organism>
<dbReference type="SUPFAM" id="SSF47413">
    <property type="entry name" value="lambda repressor-like DNA-binding domains"/>
    <property type="match status" value="1"/>
</dbReference>
<evidence type="ECO:0000259" key="2">
    <source>
        <dbReference type="PROSITE" id="PS50943"/>
    </source>
</evidence>
<reference evidence="3" key="1">
    <citation type="submission" date="2020-12" db="EMBL/GenBank/DDBJ databases">
        <title>Methylobrevis albus sp. nov., isolated from fresh water lack sediment.</title>
        <authorList>
            <person name="Zou Q."/>
        </authorList>
    </citation>
    <scope>NUCLEOTIDE SEQUENCE</scope>
    <source>
        <strain evidence="3">L22</strain>
    </source>
</reference>
<name>A0A931I3P2_9HYPH</name>
<proteinExistence type="predicted"/>
<dbReference type="Proteomes" id="UP000631694">
    <property type="component" value="Unassembled WGS sequence"/>
</dbReference>
<protein>
    <submittedName>
        <fullName evidence="3">Helix-turn-helix transcriptional regulator</fullName>
    </submittedName>
</protein>
<keyword evidence="4" id="KW-1185">Reference proteome</keyword>
<accession>A0A931I3P2</accession>
<dbReference type="CDD" id="cd00093">
    <property type="entry name" value="HTH_XRE"/>
    <property type="match status" value="1"/>
</dbReference>
<feature type="region of interest" description="Disordered" evidence="1">
    <location>
        <begin position="74"/>
        <end position="116"/>
    </location>
</feature>
<evidence type="ECO:0000313" key="3">
    <source>
        <dbReference type="EMBL" id="MBH0238685.1"/>
    </source>
</evidence>
<dbReference type="GO" id="GO:0003677">
    <property type="term" value="F:DNA binding"/>
    <property type="evidence" value="ECO:0007669"/>
    <property type="project" value="InterPro"/>
</dbReference>
<sequence>MNLLPEQCRAARALLDWTQADLAEKADVSRSTIRDFEGGRHELHRASEAQIRRALEAGGVVFVDFADVGPDVGPGVCLRGGDKAAPTSAVPERGERAADPEAEPPVLRPRPPPARA</sequence>
<dbReference type="InterPro" id="IPR001387">
    <property type="entry name" value="Cro/C1-type_HTH"/>
</dbReference>
<dbReference type="SMART" id="SM00530">
    <property type="entry name" value="HTH_XRE"/>
    <property type="match status" value="1"/>
</dbReference>
<evidence type="ECO:0000313" key="4">
    <source>
        <dbReference type="Proteomes" id="UP000631694"/>
    </source>
</evidence>
<dbReference type="Gene3D" id="1.10.260.40">
    <property type="entry name" value="lambda repressor-like DNA-binding domains"/>
    <property type="match status" value="1"/>
</dbReference>
<dbReference type="PROSITE" id="PS50943">
    <property type="entry name" value="HTH_CROC1"/>
    <property type="match status" value="1"/>
</dbReference>
<evidence type="ECO:0000256" key="1">
    <source>
        <dbReference type="SAM" id="MobiDB-lite"/>
    </source>
</evidence>
<dbReference type="Pfam" id="PF01381">
    <property type="entry name" value="HTH_3"/>
    <property type="match status" value="1"/>
</dbReference>
<dbReference type="AlphaFoldDB" id="A0A931I3P2"/>
<dbReference type="InterPro" id="IPR010982">
    <property type="entry name" value="Lambda_DNA-bd_dom_sf"/>
</dbReference>
<dbReference type="EMBL" id="JADZLT010000051">
    <property type="protein sequence ID" value="MBH0238685.1"/>
    <property type="molecule type" value="Genomic_DNA"/>
</dbReference>
<feature type="compositionally biased region" description="Pro residues" evidence="1">
    <location>
        <begin position="106"/>
        <end position="116"/>
    </location>
</feature>
<gene>
    <name evidence="3" type="ORF">I5731_12690</name>
</gene>